<evidence type="ECO:0000313" key="2">
    <source>
        <dbReference type="EMBL" id="TQF03690.1"/>
    </source>
</evidence>
<organism evidence="2 3">
    <name type="scientific">Kitasatospora acidiphila</name>
    <dbReference type="NCBI Taxonomy" id="2567942"/>
    <lineage>
        <taxon>Bacteria</taxon>
        <taxon>Bacillati</taxon>
        <taxon>Actinomycetota</taxon>
        <taxon>Actinomycetes</taxon>
        <taxon>Kitasatosporales</taxon>
        <taxon>Streptomycetaceae</taxon>
        <taxon>Kitasatospora</taxon>
    </lineage>
</organism>
<proteinExistence type="predicted"/>
<comment type="caution">
    <text evidence="2">The sequence shown here is derived from an EMBL/GenBank/DDBJ whole genome shotgun (WGS) entry which is preliminary data.</text>
</comment>
<evidence type="ECO:0000256" key="1">
    <source>
        <dbReference type="SAM" id="MobiDB-lite"/>
    </source>
</evidence>
<sequence>MTPSTSWTSTAVGSSPPGADCRSRPWPRALPAGTAAPRLATGAAGGVGAAVRQLAERAVAEGAAGVGEGLVLGAAEVLGPAVGVALGVPVSPAGQLGWAVGLAVAVAVA</sequence>
<gene>
    <name evidence="2" type="ORF">E6W39_17460</name>
</gene>
<feature type="region of interest" description="Disordered" evidence="1">
    <location>
        <begin position="1"/>
        <end position="32"/>
    </location>
</feature>
<dbReference type="EMBL" id="VIGB01000003">
    <property type="protein sequence ID" value="TQF03690.1"/>
    <property type="molecule type" value="Genomic_DNA"/>
</dbReference>
<reference evidence="2 3" key="1">
    <citation type="submission" date="2019-06" db="EMBL/GenBank/DDBJ databases">
        <title>Description of Kitasatospora acidophila sp. nov. isolated from pine grove soil, and reclassification of Streptomyces novaecaesareae to Kitasatospora novaeceasareae comb. nov.</title>
        <authorList>
            <person name="Kim M.J."/>
        </authorList>
    </citation>
    <scope>NUCLEOTIDE SEQUENCE [LARGE SCALE GENOMIC DNA]</scope>
    <source>
        <strain evidence="2 3">MMS16-CNU292</strain>
    </source>
</reference>
<dbReference type="Proteomes" id="UP000319103">
    <property type="component" value="Unassembled WGS sequence"/>
</dbReference>
<keyword evidence="3" id="KW-1185">Reference proteome</keyword>
<evidence type="ECO:0000313" key="3">
    <source>
        <dbReference type="Proteomes" id="UP000319103"/>
    </source>
</evidence>
<name>A0A540W3T0_9ACTN</name>
<protein>
    <submittedName>
        <fullName evidence="2">Uncharacterized protein</fullName>
    </submittedName>
</protein>
<accession>A0A540W3T0</accession>
<dbReference type="AlphaFoldDB" id="A0A540W3T0"/>
<dbReference type="RefSeq" id="WP_220140226.1">
    <property type="nucleotide sequence ID" value="NZ_VIGB01000003.1"/>
</dbReference>
<feature type="compositionally biased region" description="Polar residues" evidence="1">
    <location>
        <begin position="1"/>
        <end position="13"/>
    </location>
</feature>